<dbReference type="GO" id="GO:0051537">
    <property type="term" value="F:2 iron, 2 sulfur cluster binding"/>
    <property type="evidence" value="ECO:0007669"/>
    <property type="project" value="UniProtKB-KW"/>
</dbReference>
<evidence type="ECO:0000259" key="6">
    <source>
        <dbReference type="PROSITE" id="PS51085"/>
    </source>
</evidence>
<feature type="domain" description="2Fe-2S ferredoxin-type" evidence="6">
    <location>
        <begin position="4"/>
        <end position="80"/>
    </location>
</feature>
<proteinExistence type="predicted"/>
<keyword evidence="3" id="KW-0560">Oxidoreductase</keyword>
<keyword evidence="5" id="KW-0411">Iron-sulfur</keyword>
<dbReference type="PANTHER" id="PTHR44379">
    <property type="entry name" value="OXIDOREDUCTASE WITH IRON-SULFUR SUBUNIT"/>
    <property type="match status" value="1"/>
</dbReference>
<evidence type="ECO:0000313" key="7">
    <source>
        <dbReference type="EMBL" id="RNL91448.1"/>
    </source>
</evidence>
<dbReference type="PANTHER" id="PTHR44379:SF6">
    <property type="entry name" value="BLR6046 PROTEIN"/>
    <property type="match status" value="1"/>
</dbReference>
<dbReference type="PROSITE" id="PS00197">
    <property type="entry name" value="2FE2S_FER_1"/>
    <property type="match status" value="1"/>
</dbReference>
<dbReference type="GO" id="GO:0016491">
    <property type="term" value="F:oxidoreductase activity"/>
    <property type="evidence" value="ECO:0007669"/>
    <property type="project" value="UniProtKB-KW"/>
</dbReference>
<dbReference type="InterPro" id="IPR036884">
    <property type="entry name" value="2Fe-2S-bd_dom_sf"/>
</dbReference>
<dbReference type="PROSITE" id="PS51085">
    <property type="entry name" value="2FE2S_FER_2"/>
    <property type="match status" value="1"/>
</dbReference>
<dbReference type="AlphaFoldDB" id="A0A3N0EUA5"/>
<evidence type="ECO:0000256" key="2">
    <source>
        <dbReference type="ARBA" id="ARBA00022723"/>
    </source>
</evidence>
<dbReference type="RefSeq" id="WP_123214825.1">
    <property type="nucleotide sequence ID" value="NZ_RJTM01000026.1"/>
</dbReference>
<name>A0A3N0EUA5_SINP1</name>
<dbReference type="InterPro" id="IPR002888">
    <property type="entry name" value="2Fe-2S-bd"/>
</dbReference>
<reference evidence="7 8" key="1">
    <citation type="submission" date="2018-10" db="EMBL/GenBank/DDBJ databases">
        <title>Sinomicrobium pectinilyticum sp. nov., a pectinase-producing bacterium isolated from alkaline and saline soil, and emended description of the genus Sinomicrobium.</title>
        <authorList>
            <person name="Cheng B."/>
            <person name="Li C."/>
            <person name="Lai Q."/>
            <person name="Du M."/>
            <person name="Shao Z."/>
            <person name="Xu P."/>
            <person name="Yang C."/>
        </authorList>
    </citation>
    <scope>NUCLEOTIDE SEQUENCE [LARGE SCALE GENOMIC DNA]</scope>
    <source>
        <strain evidence="7 8">5DNS001</strain>
    </source>
</reference>
<comment type="caution">
    <text evidence="7">The sequence shown here is derived from an EMBL/GenBank/DDBJ whole genome shotgun (WGS) entry which is preliminary data.</text>
</comment>
<keyword evidence="1" id="KW-0001">2Fe-2S</keyword>
<keyword evidence="8" id="KW-1185">Reference proteome</keyword>
<evidence type="ECO:0000256" key="5">
    <source>
        <dbReference type="ARBA" id="ARBA00023014"/>
    </source>
</evidence>
<dbReference type="Gene3D" id="3.10.20.30">
    <property type="match status" value="1"/>
</dbReference>
<protein>
    <submittedName>
        <fullName evidence="7">(2Fe-2S)-binding protein</fullName>
    </submittedName>
</protein>
<dbReference type="InterPro" id="IPR006058">
    <property type="entry name" value="2Fe2S_fd_BS"/>
</dbReference>
<gene>
    <name evidence="7" type="ORF">ED312_04570</name>
</gene>
<dbReference type="OrthoDB" id="9796880at2"/>
<dbReference type="InterPro" id="IPR012675">
    <property type="entry name" value="Beta-grasp_dom_sf"/>
</dbReference>
<dbReference type="Pfam" id="PF01799">
    <property type="entry name" value="Fer2_2"/>
    <property type="match status" value="1"/>
</dbReference>
<dbReference type="InterPro" id="IPR051452">
    <property type="entry name" value="Diverse_Oxidoreductases"/>
</dbReference>
<evidence type="ECO:0000256" key="1">
    <source>
        <dbReference type="ARBA" id="ARBA00022714"/>
    </source>
</evidence>
<dbReference type="InterPro" id="IPR036010">
    <property type="entry name" value="2Fe-2S_ferredoxin-like_sf"/>
</dbReference>
<dbReference type="SUPFAM" id="SSF47741">
    <property type="entry name" value="CO dehydrogenase ISP C-domain like"/>
    <property type="match status" value="1"/>
</dbReference>
<dbReference type="InterPro" id="IPR001041">
    <property type="entry name" value="2Fe-2S_ferredoxin-type"/>
</dbReference>
<organism evidence="7 8">
    <name type="scientific">Sinomicrobium pectinilyticum</name>
    <dbReference type="NCBI Taxonomy" id="1084421"/>
    <lineage>
        <taxon>Bacteria</taxon>
        <taxon>Pseudomonadati</taxon>
        <taxon>Bacteroidota</taxon>
        <taxon>Flavobacteriia</taxon>
        <taxon>Flavobacteriales</taxon>
        <taxon>Flavobacteriaceae</taxon>
        <taxon>Sinomicrobium</taxon>
    </lineage>
</organism>
<evidence type="ECO:0000256" key="4">
    <source>
        <dbReference type="ARBA" id="ARBA00023004"/>
    </source>
</evidence>
<keyword evidence="2" id="KW-0479">Metal-binding</keyword>
<evidence type="ECO:0000256" key="3">
    <source>
        <dbReference type="ARBA" id="ARBA00023002"/>
    </source>
</evidence>
<dbReference type="Pfam" id="PF00111">
    <property type="entry name" value="Fer2"/>
    <property type="match status" value="1"/>
</dbReference>
<dbReference type="Proteomes" id="UP000267469">
    <property type="component" value="Unassembled WGS sequence"/>
</dbReference>
<dbReference type="Gene3D" id="1.10.150.120">
    <property type="entry name" value="[2Fe-2S]-binding domain"/>
    <property type="match status" value="1"/>
</dbReference>
<keyword evidence="4" id="KW-0408">Iron</keyword>
<sequence>MDTATFRISVNRKAHIVEAAPATPLLYVLRDILELNGPRFGCGLAQCGACMVLMDGNAVPSCNIPVQAVTEAEITTLEGLAPDADTLHPVQKAFAEEQAAQCGYCLNGAIISAVALLRNNPKPNDEEIRNGMQRVLCRCGTQARMIRAIKKVEL</sequence>
<accession>A0A3N0EUA5</accession>
<evidence type="ECO:0000313" key="8">
    <source>
        <dbReference type="Proteomes" id="UP000267469"/>
    </source>
</evidence>
<dbReference type="GO" id="GO:0046872">
    <property type="term" value="F:metal ion binding"/>
    <property type="evidence" value="ECO:0007669"/>
    <property type="project" value="UniProtKB-KW"/>
</dbReference>
<dbReference type="EMBL" id="RJTM01000026">
    <property type="protein sequence ID" value="RNL91448.1"/>
    <property type="molecule type" value="Genomic_DNA"/>
</dbReference>
<dbReference type="SUPFAM" id="SSF54292">
    <property type="entry name" value="2Fe-2S ferredoxin-like"/>
    <property type="match status" value="1"/>
</dbReference>